<evidence type="ECO:0000313" key="3">
    <source>
        <dbReference type="EMBL" id="CAB4886477.1"/>
    </source>
</evidence>
<gene>
    <name evidence="1" type="ORF">UFOPK2602_00973</name>
    <name evidence="2" type="ORF">UFOPK2806_01901</name>
    <name evidence="3" type="ORF">UFOPK3417_02040</name>
    <name evidence="4" type="ORF">UFOPK4306_01270</name>
</gene>
<dbReference type="EMBL" id="CAFBLR010000290">
    <property type="protein sequence ID" value="CAB4886477.1"/>
    <property type="molecule type" value="Genomic_DNA"/>
</dbReference>
<evidence type="ECO:0000313" key="4">
    <source>
        <dbReference type="EMBL" id="CAB5063506.1"/>
    </source>
</evidence>
<dbReference type="EMBL" id="CAFBQP010000044">
    <property type="protein sequence ID" value="CAB5063506.1"/>
    <property type="molecule type" value="Genomic_DNA"/>
</dbReference>
<accession>A0A6J6UZ72</accession>
<dbReference type="EMBL" id="CAEZYY010000031">
    <property type="protein sequence ID" value="CAB4764039.1"/>
    <property type="molecule type" value="Genomic_DNA"/>
</dbReference>
<dbReference type="EMBL" id="CAEZXX010000055">
    <property type="protein sequence ID" value="CAB4707989.1"/>
    <property type="molecule type" value="Genomic_DNA"/>
</dbReference>
<evidence type="ECO:0000313" key="2">
    <source>
        <dbReference type="EMBL" id="CAB4764039.1"/>
    </source>
</evidence>
<dbReference type="AlphaFoldDB" id="A0A6J6UZ72"/>
<organism evidence="2">
    <name type="scientific">freshwater metagenome</name>
    <dbReference type="NCBI Taxonomy" id="449393"/>
    <lineage>
        <taxon>unclassified sequences</taxon>
        <taxon>metagenomes</taxon>
        <taxon>ecological metagenomes</taxon>
    </lineage>
</organism>
<evidence type="ECO:0000313" key="1">
    <source>
        <dbReference type="EMBL" id="CAB4707989.1"/>
    </source>
</evidence>
<protein>
    <submittedName>
        <fullName evidence="2">Unannotated protein</fullName>
    </submittedName>
</protein>
<proteinExistence type="predicted"/>
<sequence>MLTACFTGERATVDTSDTMPSPVSTTLEAPDTTIAPGTRRTAAALASLFGTPATGPETATFEIRPTDQATPVTAVVTRDATRTVVSIRDVQFRSGVAGPSTCREQTNVCTPGFNSQPLSDLGISAQFWGPSVRQELRSPTLASRIGPVTATDTTVAGQAAVCIDVPGPDLTIRYCALPTGMLASKSTARVVIELVAYSDTFDEQLWAKFPGN</sequence>
<name>A0A6J6UZ72_9ZZZZ</name>
<reference evidence="2" key="1">
    <citation type="submission" date="2020-05" db="EMBL/GenBank/DDBJ databases">
        <authorList>
            <person name="Chiriac C."/>
            <person name="Salcher M."/>
            <person name="Ghai R."/>
            <person name="Kavagutti S V."/>
        </authorList>
    </citation>
    <scope>NUCLEOTIDE SEQUENCE</scope>
</reference>